<feature type="transmembrane region" description="Helical" evidence="1">
    <location>
        <begin position="162"/>
        <end position="183"/>
    </location>
</feature>
<dbReference type="HOGENOM" id="CLU_052953_0_0_5"/>
<name>M4VIR3_9BACT</name>
<dbReference type="Proteomes" id="UP000011932">
    <property type="component" value="Chromosome"/>
</dbReference>
<keyword evidence="1" id="KW-1133">Transmembrane helix</keyword>
<dbReference type="RefSeq" id="WP_015467913.1">
    <property type="nucleotide sequence ID" value="NC_020812.1"/>
</dbReference>
<proteinExistence type="predicted"/>
<feature type="transmembrane region" description="Helical" evidence="1">
    <location>
        <begin position="297"/>
        <end position="318"/>
    </location>
</feature>
<protein>
    <recommendedName>
        <fullName evidence="2">Inositolphosphotransferase Aur1/Ipt1 domain-containing protein</fullName>
    </recommendedName>
</protein>
<feature type="transmembrane region" description="Helical" evidence="1">
    <location>
        <begin position="269"/>
        <end position="290"/>
    </location>
</feature>
<reference evidence="3 4" key="1">
    <citation type="journal article" date="2013" name="ISME J.">
        <title>By their genes ye shall know them: genomic signatures of predatory bacteria.</title>
        <authorList>
            <person name="Pasternak Z."/>
            <person name="Pietrokovski S."/>
            <person name="Rotem O."/>
            <person name="Gophna U."/>
            <person name="Lurie-Weinberger M.N."/>
            <person name="Jurkevitch E."/>
        </authorList>
    </citation>
    <scope>NUCLEOTIDE SEQUENCE [LARGE SCALE GENOMIC DNA]</scope>
    <source>
        <strain evidence="3">EPB</strain>
    </source>
</reference>
<dbReference type="EMBL" id="CP003538">
    <property type="protein sequence ID" value="AGH98380.1"/>
    <property type="molecule type" value="Genomic_DNA"/>
</dbReference>
<evidence type="ECO:0000313" key="4">
    <source>
        <dbReference type="Proteomes" id="UP000011932"/>
    </source>
</evidence>
<keyword evidence="1" id="KW-0812">Transmembrane</keyword>
<evidence type="ECO:0000259" key="2">
    <source>
        <dbReference type="Pfam" id="PF14378"/>
    </source>
</evidence>
<keyword evidence="1" id="KW-0472">Membrane</keyword>
<dbReference type="GO" id="GO:0016020">
    <property type="term" value="C:membrane"/>
    <property type="evidence" value="ECO:0007669"/>
    <property type="project" value="UniProtKB-SubCell"/>
</dbReference>
<dbReference type="Pfam" id="PF14378">
    <property type="entry name" value="PAP2_3"/>
    <property type="match status" value="1"/>
</dbReference>
<evidence type="ECO:0000313" key="3">
    <source>
        <dbReference type="EMBL" id="AGH98380.1"/>
    </source>
</evidence>
<feature type="domain" description="Inositolphosphotransferase Aur1/Ipt1" evidence="2">
    <location>
        <begin position="134"/>
        <end position="336"/>
    </location>
</feature>
<dbReference type="STRING" id="349215.A11S_1576"/>
<feature type="transmembrane region" description="Helical" evidence="1">
    <location>
        <begin position="46"/>
        <end position="66"/>
    </location>
</feature>
<dbReference type="KEGG" id="man:A11S_1576"/>
<feature type="transmembrane region" description="Helical" evidence="1">
    <location>
        <begin position="12"/>
        <end position="34"/>
    </location>
</feature>
<feature type="transmembrane region" description="Helical" evidence="1">
    <location>
        <begin position="324"/>
        <end position="342"/>
    </location>
</feature>
<accession>M4VIR3</accession>
<organism evidence="3 4">
    <name type="scientific">Micavibrio aeruginosavorus EPB</name>
    <dbReference type="NCBI Taxonomy" id="349215"/>
    <lineage>
        <taxon>Bacteria</taxon>
        <taxon>Pseudomonadati</taxon>
        <taxon>Bdellovibrionota</taxon>
        <taxon>Bdellovibrionia</taxon>
        <taxon>Bdellovibrionales</taxon>
        <taxon>Pseudobdellovibrionaceae</taxon>
        <taxon>Micavibrio</taxon>
    </lineage>
</organism>
<evidence type="ECO:0000256" key="1">
    <source>
        <dbReference type="SAM" id="Phobius"/>
    </source>
</evidence>
<dbReference type="OrthoDB" id="9816314at2"/>
<feature type="transmembrane region" description="Helical" evidence="1">
    <location>
        <begin position="195"/>
        <end position="214"/>
    </location>
</feature>
<sequence length="351" mass="40203">MKFPRLHKFWPYAPAVTGWVLAVAVYAVAGWGLSLYLGAADQFSPFIYSRAVVTVTFLLFSLFLGWRGFRMMIVDRPDHLTRELIADLRRMLFNRRMLVAAAPLFFAFILFMGTFTSLKSMIPLVQDYRWDETFAAWDRALHFGIDPWRILQPVLGYSPITFVINLIYNLWFAVMFGVLYWQLFNLKRPVLRIRFFWAFLLTWVICGNVLAMGLSSGGPCFYGYLVDGPNPFAAQMDYFHSMGESGWPVWALQTQDMLWTAYQANATGIGSGISAMPSVHVALAFLFFLLSRSYGRLVQWFFGIFVFIIMIGSVHLAWHYALDGYLGAAVAALIWWICGLVLKEPMDEKLV</sequence>
<feature type="transmembrane region" description="Helical" evidence="1">
    <location>
        <begin position="98"/>
        <end position="118"/>
    </location>
</feature>
<dbReference type="InterPro" id="IPR026841">
    <property type="entry name" value="Aur1/Ipt1"/>
</dbReference>
<dbReference type="PATRIC" id="fig|349215.9.peg.1520"/>
<dbReference type="AlphaFoldDB" id="M4VIR3"/>
<gene>
    <name evidence="3" type="ORF">A11S_1576</name>
</gene>